<evidence type="ECO:0000256" key="1">
    <source>
        <dbReference type="SAM" id="MobiDB-lite"/>
    </source>
</evidence>
<proteinExistence type="predicted"/>
<evidence type="ECO:0000313" key="3">
    <source>
        <dbReference type="EMBL" id="KAK4428978.1"/>
    </source>
</evidence>
<dbReference type="Pfam" id="PF12776">
    <property type="entry name" value="Myb_DNA-bind_3"/>
    <property type="match status" value="1"/>
</dbReference>
<reference evidence="3" key="2">
    <citation type="journal article" date="2024" name="Plant">
        <title>Genomic evolution and insights into agronomic trait innovations of Sesamum species.</title>
        <authorList>
            <person name="Miao H."/>
            <person name="Wang L."/>
            <person name="Qu L."/>
            <person name="Liu H."/>
            <person name="Sun Y."/>
            <person name="Le M."/>
            <person name="Wang Q."/>
            <person name="Wei S."/>
            <person name="Zheng Y."/>
            <person name="Lin W."/>
            <person name="Duan Y."/>
            <person name="Cao H."/>
            <person name="Xiong S."/>
            <person name="Wang X."/>
            <person name="Wei L."/>
            <person name="Li C."/>
            <person name="Ma Q."/>
            <person name="Ju M."/>
            <person name="Zhao R."/>
            <person name="Li G."/>
            <person name="Mu C."/>
            <person name="Tian Q."/>
            <person name="Mei H."/>
            <person name="Zhang T."/>
            <person name="Gao T."/>
            <person name="Zhang H."/>
        </authorList>
    </citation>
    <scope>NUCLEOTIDE SEQUENCE</scope>
    <source>
        <strain evidence="3">3651</strain>
    </source>
</reference>
<evidence type="ECO:0000259" key="2">
    <source>
        <dbReference type="Pfam" id="PF12776"/>
    </source>
</evidence>
<sequence length="318" mass="36081">MNRSTNNQSQSRSTGNSYTNTIDSDGSDVVRTCLCGLEIVVRTSWTNSNPGHRFRGCSGDGVKGRYTGLIESIEQSRQTIEGVSTEATCIGGPRWRYDVVSFFLDCGLRYNTGMAGDGVFWQQKFFYCEHWTPKTEDIIVQLVLAHHRKGTFHHEYVNCLAVLCALFDIILDLAKTLSYSYYQHRLAKLKIRYQVFSWITGLVAVKWDPKTNIISMDKYVWEQIAKSPSGNDFEDESVFFDHAGTCLDDEWVHDKLTSSDESSQDNSYGIIDNSNDDDLSCWAFVKEYYASDSKTASVNKHPNMIRRTATSGYCTPLE</sequence>
<dbReference type="Proteomes" id="UP001293254">
    <property type="component" value="Unassembled WGS sequence"/>
</dbReference>
<gene>
    <name evidence="3" type="ORF">Salat_1197800</name>
</gene>
<name>A0AAE1YF83_9LAMI</name>
<organism evidence="3 4">
    <name type="scientific">Sesamum alatum</name>
    <dbReference type="NCBI Taxonomy" id="300844"/>
    <lineage>
        <taxon>Eukaryota</taxon>
        <taxon>Viridiplantae</taxon>
        <taxon>Streptophyta</taxon>
        <taxon>Embryophyta</taxon>
        <taxon>Tracheophyta</taxon>
        <taxon>Spermatophyta</taxon>
        <taxon>Magnoliopsida</taxon>
        <taxon>eudicotyledons</taxon>
        <taxon>Gunneridae</taxon>
        <taxon>Pentapetalae</taxon>
        <taxon>asterids</taxon>
        <taxon>lamiids</taxon>
        <taxon>Lamiales</taxon>
        <taxon>Pedaliaceae</taxon>
        <taxon>Sesamum</taxon>
    </lineage>
</organism>
<dbReference type="InterPro" id="IPR024752">
    <property type="entry name" value="Myb/SANT-like_dom"/>
</dbReference>
<feature type="compositionally biased region" description="Low complexity" evidence="1">
    <location>
        <begin position="1"/>
        <end position="17"/>
    </location>
</feature>
<dbReference type="AlphaFoldDB" id="A0AAE1YF83"/>
<accession>A0AAE1YF83</accession>
<protein>
    <recommendedName>
        <fullName evidence="2">Myb/SANT-like domain-containing protein</fullName>
    </recommendedName>
</protein>
<evidence type="ECO:0000313" key="4">
    <source>
        <dbReference type="Proteomes" id="UP001293254"/>
    </source>
</evidence>
<feature type="region of interest" description="Disordered" evidence="1">
    <location>
        <begin position="1"/>
        <end position="21"/>
    </location>
</feature>
<comment type="caution">
    <text evidence="3">The sequence shown here is derived from an EMBL/GenBank/DDBJ whole genome shotgun (WGS) entry which is preliminary data.</text>
</comment>
<feature type="domain" description="Myb/SANT-like" evidence="2">
    <location>
        <begin position="130"/>
        <end position="223"/>
    </location>
</feature>
<keyword evidence="4" id="KW-1185">Reference proteome</keyword>
<reference evidence="3" key="1">
    <citation type="submission" date="2020-06" db="EMBL/GenBank/DDBJ databases">
        <authorList>
            <person name="Li T."/>
            <person name="Hu X."/>
            <person name="Zhang T."/>
            <person name="Song X."/>
            <person name="Zhang H."/>
            <person name="Dai N."/>
            <person name="Sheng W."/>
            <person name="Hou X."/>
            <person name="Wei L."/>
        </authorList>
    </citation>
    <scope>NUCLEOTIDE SEQUENCE</scope>
    <source>
        <strain evidence="3">3651</strain>
        <tissue evidence="3">Leaf</tissue>
    </source>
</reference>
<dbReference type="EMBL" id="JACGWO010000004">
    <property type="protein sequence ID" value="KAK4428978.1"/>
    <property type="molecule type" value="Genomic_DNA"/>
</dbReference>